<reference evidence="1" key="1">
    <citation type="submission" date="2020-03" db="EMBL/GenBank/DDBJ databases">
        <authorList>
            <person name="Weist P."/>
        </authorList>
    </citation>
    <scope>NUCLEOTIDE SEQUENCE</scope>
</reference>
<dbReference type="EMBL" id="CADEAL010001341">
    <property type="protein sequence ID" value="CAB1431490.1"/>
    <property type="molecule type" value="Genomic_DNA"/>
</dbReference>
<sequence length="75" mass="8336">MDENDNEEEDNFPPVRFALTEEGEPLHACAAFVSYLGRLSVCTRAEPDGAVVRAEKRGRRRRNCCGAVNLIWGGL</sequence>
<evidence type="ECO:0000313" key="2">
    <source>
        <dbReference type="Proteomes" id="UP001153269"/>
    </source>
</evidence>
<accession>A0A9N7YHB8</accession>
<comment type="caution">
    <text evidence="1">The sequence shown here is derived from an EMBL/GenBank/DDBJ whole genome shotgun (WGS) entry which is preliminary data.</text>
</comment>
<keyword evidence="2" id="KW-1185">Reference proteome</keyword>
<dbReference type="Proteomes" id="UP001153269">
    <property type="component" value="Unassembled WGS sequence"/>
</dbReference>
<organism evidence="1 2">
    <name type="scientific">Pleuronectes platessa</name>
    <name type="common">European plaice</name>
    <dbReference type="NCBI Taxonomy" id="8262"/>
    <lineage>
        <taxon>Eukaryota</taxon>
        <taxon>Metazoa</taxon>
        <taxon>Chordata</taxon>
        <taxon>Craniata</taxon>
        <taxon>Vertebrata</taxon>
        <taxon>Euteleostomi</taxon>
        <taxon>Actinopterygii</taxon>
        <taxon>Neopterygii</taxon>
        <taxon>Teleostei</taxon>
        <taxon>Neoteleostei</taxon>
        <taxon>Acanthomorphata</taxon>
        <taxon>Carangaria</taxon>
        <taxon>Pleuronectiformes</taxon>
        <taxon>Pleuronectoidei</taxon>
        <taxon>Pleuronectidae</taxon>
        <taxon>Pleuronectes</taxon>
    </lineage>
</organism>
<proteinExistence type="predicted"/>
<protein>
    <submittedName>
        <fullName evidence="1">Uncharacterized protein</fullName>
    </submittedName>
</protein>
<name>A0A9N7YHB8_PLEPL</name>
<dbReference type="AlphaFoldDB" id="A0A9N7YHB8"/>
<evidence type="ECO:0000313" key="1">
    <source>
        <dbReference type="EMBL" id="CAB1431490.1"/>
    </source>
</evidence>
<gene>
    <name evidence="1" type="ORF">PLEPLA_LOCUS19547</name>
</gene>